<name>A0AC34G838_9BILA</name>
<evidence type="ECO:0000313" key="2">
    <source>
        <dbReference type="WBParaSite" id="ES5_v2.g25916.t1"/>
    </source>
</evidence>
<reference evidence="2" key="1">
    <citation type="submission" date="2022-11" db="UniProtKB">
        <authorList>
            <consortium name="WormBaseParasite"/>
        </authorList>
    </citation>
    <scope>IDENTIFICATION</scope>
</reference>
<protein>
    <submittedName>
        <fullName evidence="2">Uncharacterized protein</fullName>
    </submittedName>
</protein>
<accession>A0AC34G838</accession>
<dbReference type="Proteomes" id="UP000887579">
    <property type="component" value="Unplaced"/>
</dbReference>
<evidence type="ECO:0000313" key="1">
    <source>
        <dbReference type="Proteomes" id="UP000887579"/>
    </source>
</evidence>
<proteinExistence type="predicted"/>
<organism evidence="1 2">
    <name type="scientific">Panagrolaimus sp. ES5</name>
    <dbReference type="NCBI Taxonomy" id="591445"/>
    <lineage>
        <taxon>Eukaryota</taxon>
        <taxon>Metazoa</taxon>
        <taxon>Ecdysozoa</taxon>
        <taxon>Nematoda</taxon>
        <taxon>Chromadorea</taxon>
        <taxon>Rhabditida</taxon>
        <taxon>Tylenchina</taxon>
        <taxon>Panagrolaimomorpha</taxon>
        <taxon>Panagrolaimoidea</taxon>
        <taxon>Panagrolaimidae</taxon>
        <taxon>Panagrolaimus</taxon>
    </lineage>
</organism>
<sequence>MWKVLNAKVIYCDAVHVYKAVSRASDFAIVYNFSMDVSLSVVDEFNTLFTITNFTSWSLDPNVYFQDGPIQYETDFTTLNITCPSINGDCNVTIFNALNGDFFVPLHNDSLYSERATFLTEFNFDNG</sequence>
<dbReference type="WBParaSite" id="ES5_v2.g25916.t1">
    <property type="protein sequence ID" value="ES5_v2.g25916.t1"/>
    <property type="gene ID" value="ES5_v2.g25916"/>
</dbReference>